<evidence type="ECO:0000256" key="5">
    <source>
        <dbReference type="ARBA" id="ARBA00023136"/>
    </source>
</evidence>
<organism evidence="6 7">
    <name type="scientific">Phlebotomus papatasi</name>
    <name type="common">Sandfly</name>
    <dbReference type="NCBI Taxonomy" id="29031"/>
    <lineage>
        <taxon>Eukaryota</taxon>
        <taxon>Metazoa</taxon>
        <taxon>Ecdysozoa</taxon>
        <taxon>Arthropoda</taxon>
        <taxon>Hexapoda</taxon>
        <taxon>Insecta</taxon>
        <taxon>Pterygota</taxon>
        <taxon>Neoptera</taxon>
        <taxon>Endopterygota</taxon>
        <taxon>Diptera</taxon>
        <taxon>Nematocera</taxon>
        <taxon>Psychodoidea</taxon>
        <taxon>Psychodidae</taxon>
        <taxon>Phlebotomus</taxon>
        <taxon>Phlebotomus</taxon>
    </lineage>
</organism>
<evidence type="ECO:0000313" key="6">
    <source>
        <dbReference type="EnsemblMetazoa" id="PPAI006788-PA"/>
    </source>
</evidence>
<reference evidence="6" key="1">
    <citation type="submission" date="2022-08" db="UniProtKB">
        <authorList>
            <consortium name="EnsemblMetazoa"/>
        </authorList>
    </citation>
    <scope>IDENTIFICATION</scope>
    <source>
        <strain evidence="6">Israel</strain>
    </source>
</reference>
<protein>
    <recommendedName>
        <fullName evidence="8">UNC93-like protein</fullName>
    </recommendedName>
</protein>
<keyword evidence="5" id="KW-0472">Membrane</keyword>
<keyword evidence="4" id="KW-1133">Transmembrane helix</keyword>
<dbReference type="PANTHER" id="PTHR19444:SF50">
    <property type="match status" value="1"/>
</dbReference>
<dbReference type="AlphaFoldDB" id="A0A1B0DFH9"/>
<evidence type="ECO:0000256" key="3">
    <source>
        <dbReference type="ARBA" id="ARBA00022692"/>
    </source>
</evidence>
<dbReference type="GO" id="GO:0015459">
    <property type="term" value="F:potassium channel regulator activity"/>
    <property type="evidence" value="ECO:0007669"/>
    <property type="project" value="TreeGrafter"/>
</dbReference>
<dbReference type="InterPro" id="IPR010291">
    <property type="entry name" value="Ion_channel_UNC-93"/>
</dbReference>
<evidence type="ECO:0008006" key="8">
    <source>
        <dbReference type="Google" id="ProtNLM"/>
    </source>
</evidence>
<dbReference type="PANTHER" id="PTHR19444">
    <property type="entry name" value="UNC-93 RELATED"/>
    <property type="match status" value="1"/>
</dbReference>
<dbReference type="GO" id="GO:0006937">
    <property type="term" value="P:regulation of muscle contraction"/>
    <property type="evidence" value="ECO:0007669"/>
    <property type="project" value="TreeGrafter"/>
</dbReference>
<sequence length="164" mass="17928">MICFGVANAVGSAVAGALTKITGRLPVLLGNLILHSCLIFWMQFWHPVASDGLVYCTMAALWGLADGVWLVQINALSGILFPGKEEAAFSNFRLWEATGSVVTYSLSPYLCSHTKLYLLFALMLVGMAGYSTIEMMEKKQKNNPPNEKSFELVTGNDEMEKNGI</sequence>
<dbReference type="EnsemblMetazoa" id="PPAI006788-RA">
    <property type="protein sequence ID" value="PPAI006788-PA"/>
    <property type="gene ID" value="PPAI006788"/>
</dbReference>
<dbReference type="SUPFAM" id="SSF103473">
    <property type="entry name" value="MFS general substrate transporter"/>
    <property type="match status" value="1"/>
</dbReference>
<dbReference type="GO" id="GO:0005886">
    <property type="term" value="C:plasma membrane"/>
    <property type="evidence" value="ECO:0007669"/>
    <property type="project" value="TreeGrafter"/>
</dbReference>
<dbReference type="Gene3D" id="1.20.1250.20">
    <property type="entry name" value="MFS general substrate transporter like domains"/>
    <property type="match status" value="1"/>
</dbReference>
<comment type="similarity">
    <text evidence="2">Belongs to the unc-93 family.</text>
</comment>
<evidence type="ECO:0000313" key="7">
    <source>
        <dbReference type="Proteomes" id="UP000092462"/>
    </source>
</evidence>
<evidence type="ECO:0000256" key="4">
    <source>
        <dbReference type="ARBA" id="ARBA00022989"/>
    </source>
</evidence>
<comment type="subcellular location">
    <subcellularLocation>
        <location evidence="1">Membrane</location>
        <topology evidence="1">Multi-pass membrane protein</topology>
    </subcellularLocation>
</comment>
<dbReference type="InterPro" id="IPR036259">
    <property type="entry name" value="MFS_trans_sf"/>
</dbReference>
<dbReference type="Proteomes" id="UP000092462">
    <property type="component" value="Unassembled WGS sequence"/>
</dbReference>
<accession>A0A1B0DFH9</accession>
<keyword evidence="3" id="KW-0812">Transmembrane</keyword>
<dbReference type="EMBL" id="AJVK01005883">
    <property type="status" value="NOT_ANNOTATED_CDS"/>
    <property type="molecule type" value="Genomic_DNA"/>
</dbReference>
<evidence type="ECO:0000256" key="1">
    <source>
        <dbReference type="ARBA" id="ARBA00004141"/>
    </source>
</evidence>
<dbReference type="VEuPathDB" id="VectorBase:PPAPM1_007174"/>
<dbReference type="Pfam" id="PF05978">
    <property type="entry name" value="UNC-93"/>
    <property type="match status" value="1"/>
</dbReference>
<name>A0A1B0DFH9_PHLPP</name>
<dbReference type="VEuPathDB" id="VectorBase:PPAI006788"/>
<proteinExistence type="inferred from homology"/>
<dbReference type="InterPro" id="IPR051951">
    <property type="entry name" value="UNC-93_regulatory"/>
</dbReference>
<dbReference type="GO" id="GO:0055120">
    <property type="term" value="C:striated muscle dense body"/>
    <property type="evidence" value="ECO:0007669"/>
    <property type="project" value="TreeGrafter"/>
</dbReference>
<keyword evidence="7" id="KW-1185">Reference proteome</keyword>
<evidence type="ECO:0000256" key="2">
    <source>
        <dbReference type="ARBA" id="ARBA00009172"/>
    </source>
</evidence>
<dbReference type="GO" id="GO:0043266">
    <property type="term" value="P:regulation of potassium ion transport"/>
    <property type="evidence" value="ECO:0007669"/>
    <property type="project" value="TreeGrafter"/>
</dbReference>